<proteinExistence type="predicted"/>
<dbReference type="EMBL" id="CP060138">
    <property type="protein sequence ID" value="QQV75554.1"/>
    <property type="molecule type" value="Genomic_DNA"/>
</dbReference>
<feature type="compositionally biased region" description="Polar residues" evidence="1">
    <location>
        <begin position="108"/>
        <end position="138"/>
    </location>
</feature>
<organism evidence="3 4">
    <name type="scientific">Rickettsia tillamookensis</name>
    <dbReference type="NCBI Taxonomy" id="2761623"/>
    <lineage>
        <taxon>Bacteria</taxon>
        <taxon>Pseudomonadati</taxon>
        <taxon>Pseudomonadota</taxon>
        <taxon>Alphaproteobacteria</taxon>
        <taxon>Rickettsiales</taxon>
        <taxon>Rickettsiaceae</taxon>
        <taxon>Rickettsieae</taxon>
        <taxon>Rickettsia</taxon>
        <taxon>spotted fever group</taxon>
    </lineage>
</organism>
<evidence type="ECO:0000259" key="2">
    <source>
        <dbReference type="Pfam" id="PF22179"/>
    </source>
</evidence>
<accession>A0A9E6MIN8</accession>
<dbReference type="Pfam" id="PF22179">
    <property type="entry name" value="RickCE_cat"/>
    <property type="match status" value="1"/>
</dbReference>
<sequence length="147" mass="16719">MGTGHWCNLFMTHSKEDNQTIITFNDSFGHPIGSNNNILPDTINKAFENKRPPLVIDEQIKQQNNNFDCGPYSVETMIRKANGQPILTESEALNKGPELRAKHAQLVRNKQQAREVTSQVKANPLQQSSNKFQNMISQRKNDSSIRR</sequence>
<name>A0A9E6MIN8_9RICK</name>
<gene>
    <name evidence="3" type="ORF">H6P87_01116</name>
</gene>
<feature type="domain" description="RickCE-like catalytic" evidence="2">
    <location>
        <begin position="2"/>
        <end position="96"/>
    </location>
</feature>
<dbReference type="Gene3D" id="3.40.395.10">
    <property type="entry name" value="Adenoviral Proteinase, Chain A"/>
    <property type="match status" value="1"/>
</dbReference>
<feature type="region of interest" description="Disordered" evidence="1">
    <location>
        <begin position="104"/>
        <end position="147"/>
    </location>
</feature>
<evidence type="ECO:0000313" key="3">
    <source>
        <dbReference type="EMBL" id="QQV75554.1"/>
    </source>
</evidence>
<keyword evidence="4" id="KW-1185">Reference proteome</keyword>
<dbReference type="InterPro" id="IPR038765">
    <property type="entry name" value="Papain-like_cys_pep_sf"/>
</dbReference>
<evidence type="ECO:0000256" key="1">
    <source>
        <dbReference type="SAM" id="MobiDB-lite"/>
    </source>
</evidence>
<reference evidence="3 4" key="1">
    <citation type="journal article" date="2021" name="Int. J. Syst. Evol. Microbiol.">
        <title>Characterization of a novel transitional group Rickettsia species (Rickettsia tillamookensis sp. nov.) from the western black-legged tick, Ixodes pacificus.</title>
        <authorList>
            <person name="Gauthier D.T."/>
            <person name="Karpathy S.E."/>
            <person name="Grizzard S.L."/>
            <person name="Batra D."/>
            <person name="Rowe L.A."/>
            <person name="Paddock C.D."/>
        </authorList>
    </citation>
    <scope>NUCLEOTIDE SEQUENCE [LARGE SCALE GENOMIC DNA]</scope>
    <source>
        <strain evidence="3 4">Tillamook 23</strain>
    </source>
</reference>
<dbReference type="Proteomes" id="UP000595296">
    <property type="component" value="Chromosome"/>
</dbReference>
<protein>
    <recommendedName>
        <fullName evidence="2">RickCE-like catalytic domain-containing protein</fullName>
    </recommendedName>
</protein>
<dbReference type="SUPFAM" id="SSF54001">
    <property type="entry name" value="Cysteine proteinases"/>
    <property type="match status" value="1"/>
</dbReference>
<dbReference type="InterPro" id="IPR054759">
    <property type="entry name" value="RickCE_cat"/>
</dbReference>
<evidence type="ECO:0000313" key="4">
    <source>
        <dbReference type="Proteomes" id="UP000595296"/>
    </source>
</evidence>